<evidence type="ECO:0000313" key="1">
    <source>
        <dbReference type="EMBL" id="OLL22014.1"/>
    </source>
</evidence>
<dbReference type="AlphaFoldDB" id="A0A1U7LH91"/>
<name>A0A1U7LH91_NEOID</name>
<keyword evidence="2" id="KW-1185">Reference proteome</keyword>
<organism evidence="1 2">
    <name type="scientific">Neolecta irregularis (strain DAH-3)</name>
    <dbReference type="NCBI Taxonomy" id="1198029"/>
    <lineage>
        <taxon>Eukaryota</taxon>
        <taxon>Fungi</taxon>
        <taxon>Dikarya</taxon>
        <taxon>Ascomycota</taxon>
        <taxon>Taphrinomycotina</taxon>
        <taxon>Neolectales</taxon>
        <taxon>Neolectaceae</taxon>
        <taxon>Neolecta</taxon>
    </lineage>
</organism>
<evidence type="ECO:0000313" key="2">
    <source>
        <dbReference type="Proteomes" id="UP000186594"/>
    </source>
</evidence>
<proteinExistence type="predicted"/>
<accession>A0A1U7LH91</accession>
<gene>
    <name evidence="1" type="ORF">NEOLI_002619</name>
</gene>
<dbReference type="Proteomes" id="UP000186594">
    <property type="component" value="Unassembled WGS sequence"/>
</dbReference>
<reference evidence="1 2" key="1">
    <citation type="submission" date="2016-04" db="EMBL/GenBank/DDBJ databases">
        <title>Evolutionary innovation and constraint leading to complex multicellularity in the Ascomycota.</title>
        <authorList>
            <person name="Cisse O."/>
            <person name="Nguyen A."/>
            <person name="Hewitt D.A."/>
            <person name="Jedd G."/>
            <person name="Stajich J.E."/>
        </authorList>
    </citation>
    <scope>NUCLEOTIDE SEQUENCE [LARGE SCALE GENOMIC DNA]</scope>
    <source>
        <strain evidence="1 2">DAH-3</strain>
    </source>
</reference>
<dbReference type="EMBL" id="LXFE01004026">
    <property type="protein sequence ID" value="OLL22014.1"/>
    <property type="molecule type" value="Genomic_DNA"/>
</dbReference>
<comment type="caution">
    <text evidence="1">The sequence shown here is derived from an EMBL/GenBank/DDBJ whole genome shotgun (WGS) entry which is preliminary data.</text>
</comment>
<protein>
    <submittedName>
        <fullName evidence="1">Uncharacterized protein</fullName>
    </submittedName>
</protein>
<sequence length="72" mass="7720">MPRENAVDWKIIKAGVQGRGKAGVIPATALLEFAQWLIPTSYVVSSSLPSGSCRSLARRSLQIKTNAPIGVR</sequence>